<dbReference type="Proteomes" id="UP000000496">
    <property type="component" value="Chromosome gsn.131"/>
</dbReference>
<name>F8L6T3_SIMNZ</name>
<dbReference type="KEGG" id="sng:SNE_A05540"/>
<keyword evidence="2" id="KW-1185">Reference proteome</keyword>
<sequence>MEARKELLAEIDKTIDQLIENGETLKRISSDPQYNMEAAALEKTQESLLAHLMHLESYLQEKGETSPKLTPSIKKILSPPRVRHTKLKKFLTH</sequence>
<proteinExistence type="predicted"/>
<reference evidence="1 2" key="2">
    <citation type="journal article" date="2011" name="Mol. Biol. Evol.">
        <title>Unity in variety--the pan-genome of the Chlamydiae.</title>
        <authorList>
            <person name="Collingro A."/>
            <person name="Tischler P."/>
            <person name="Weinmaier T."/>
            <person name="Penz T."/>
            <person name="Heinz E."/>
            <person name="Brunham R.C."/>
            <person name="Read T.D."/>
            <person name="Bavoil P.M."/>
            <person name="Sachse K."/>
            <person name="Kahane S."/>
            <person name="Friedman M.G."/>
            <person name="Rattei T."/>
            <person name="Myers G.S."/>
            <person name="Horn M."/>
        </authorList>
    </citation>
    <scope>NUCLEOTIDE SEQUENCE [LARGE SCALE GENOMIC DNA]</scope>
    <source>
        <strain evidence="2">ATCC VR-1471 / Z</strain>
    </source>
</reference>
<gene>
    <name evidence="1" type="ordered locus">SNE_A05540</name>
</gene>
<organism evidence="1 2">
    <name type="scientific">Simkania negevensis (strain ATCC VR-1471 / DSM 27360 / Z)</name>
    <dbReference type="NCBI Taxonomy" id="331113"/>
    <lineage>
        <taxon>Bacteria</taxon>
        <taxon>Pseudomonadati</taxon>
        <taxon>Chlamydiota</taxon>
        <taxon>Chlamydiia</taxon>
        <taxon>Parachlamydiales</taxon>
        <taxon>Simkaniaceae</taxon>
        <taxon>Simkania</taxon>
    </lineage>
</organism>
<dbReference type="AlphaFoldDB" id="F8L6T3"/>
<evidence type="ECO:0000313" key="1">
    <source>
        <dbReference type="EMBL" id="CCB88431.1"/>
    </source>
</evidence>
<reference key="1">
    <citation type="journal article" date="2011" name="Mol. Biol. Evol.">
        <title>Unity in variety -- the pan-genome of the Chlamydiae.</title>
        <authorList>
            <person name="Collingro A."/>
            <person name="Tischler P."/>
            <person name="Weinmaier T."/>
            <person name="Penz T."/>
            <person name="Heinz E."/>
            <person name="Brunham R.C."/>
            <person name="Read T.D."/>
            <person name="Bavoil P.M."/>
            <person name="Sachse K."/>
            <person name="Kahane S."/>
            <person name="Friedman M.G."/>
            <person name="Rattei T."/>
            <person name="Myers G.S.A."/>
            <person name="Horn M."/>
        </authorList>
    </citation>
    <scope>NUCLEOTIDE SEQUENCE</scope>
    <source>
        <strain>Z</strain>
    </source>
</reference>
<accession>F8L6T3</accession>
<dbReference type="EMBL" id="FR872582">
    <property type="protein sequence ID" value="CCB88431.1"/>
    <property type="molecule type" value="Genomic_DNA"/>
</dbReference>
<dbReference type="HOGENOM" id="CLU_2397989_0_0_0"/>
<dbReference type="RefSeq" id="WP_013942898.1">
    <property type="nucleotide sequence ID" value="NC_015713.1"/>
</dbReference>
<dbReference type="STRING" id="331113.SNE_A05540"/>
<protein>
    <submittedName>
        <fullName evidence="1">Uncharacterized protein</fullName>
    </submittedName>
</protein>
<dbReference type="OrthoDB" id="9949899at2"/>
<evidence type="ECO:0000313" key="2">
    <source>
        <dbReference type="Proteomes" id="UP000000496"/>
    </source>
</evidence>